<keyword evidence="1" id="KW-0436">Ligase</keyword>
<gene>
    <name evidence="7" type="ORF">MiSe_43200</name>
</gene>
<dbReference type="AlphaFoldDB" id="A0AAV3XHF2"/>
<dbReference type="InterPro" id="IPR013815">
    <property type="entry name" value="ATP_grasp_subdomain_1"/>
</dbReference>
<feature type="domain" description="ATP-grasp" evidence="6">
    <location>
        <begin position="26"/>
        <end position="235"/>
    </location>
</feature>
<dbReference type="Pfam" id="PF08442">
    <property type="entry name" value="ATP-grasp_2"/>
    <property type="match status" value="1"/>
</dbReference>
<dbReference type="Pfam" id="PF00549">
    <property type="entry name" value="Ligase_CoA"/>
    <property type="match status" value="1"/>
</dbReference>
<dbReference type="GO" id="GO:0006099">
    <property type="term" value="P:tricarboxylic acid cycle"/>
    <property type="evidence" value="ECO:0007669"/>
    <property type="project" value="InterPro"/>
</dbReference>
<dbReference type="InterPro" id="IPR016102">
    <property type="entry name" value="Succinyl-CoA_synth-like"/>
</dbReference>
<dbReference type="GO" id="GO:0004775">
    <property type="term" value="F:succinate-CoA ligase (ADP-forming) activity"/>
    <property type="evidence" value="ECO:0007669"/>
    <property type="project" value="TreeGrafter"/>
</dbReference>
<dbReference type="PIRSF" id="PIRSF001554">
    <property type="entry name" value="SucCS_beta"/>
    <property type="match status" value="1"/>
</dbReference>
<evidence type="ECO:0000313" key="8">
    <source>
        <dbReference type="Proteomes" id="UP001050975"/>
    </source>
</evidence>
<dbReference type="InterPro" id="IPR013650">
    <property type="entry name" value="ATP-grasp_succ-CoA_synth-type"/>
</dbReference>
<dbReference type="PANTHER" id="PTHR11815">
    <property type="entry name" value="SUCCINYL-COA SYNTHETASE BETA CHAIN"/>
    <property type="match status" value="1"/>
</dbReference>
<keyword evidence="2" id="KW-0479">Metal-binding</keyword>
<protein>
    <submittedName>
        <fullName evidence="7">Succinyl-CoA synthetase beta chain</fullName>
    </submittedName>
</protein>
<dbReference type="GO" id="GO:0005524">
    <property type="term" value="F:ATP binding"/>
    <property type="evidence" value="ECO:0007669"/>
    <property type="project" value="UniProtKB-UniRule"/>
</dbReference>
<dbReference type="GO" id="GO:0005829">
    <property type="term" value="C:cytosol"/>
    <property type="evidence" value="ECO:0007669"/>
    <property type="project" value="TreeGrafter"/>
</dbReference>
<keyword evidence="5" id="KW-0067">ATP-binding</keyword>
<dbReference type="GO" id="GO:0042709">
    <property type="term" value="C:succinate-CoA ligase complex"/>
    <property type="evidence" value="ECO:0007669"/>
    <property type="project" value="TreeGrafter"/>
</dbReference>
<organism evidence="7 8">
    <name type="scientific">Microseira wollei NIES-4236</name>
    <dbReference type="NCBI Taxonomy" id="2530354"/>
    <lineage>
        <taxon>Bacteria</taxon>
        <taxon>Bacillati</taxon>
        <taxon>Cyanobacteriota</taxon>
        <taxon>Cyanophyceae</taxon>
        <taxon>Oscillatoriophycideae</taxon>
        <taxon>Aerosakkonematales</taxon>
        <taxon>Aerosakkonemataceae</taxon>
        <taxon>Microseira</taxon>
    </lineage>
</organism>
<dbReference type="SUPFAM" id="SSF52210">
    <property type="entry name" value="Succinyl-CoA synthetase domains"/>
    <property type="match status" value="1"/>
</dbReference>
<dbReference type="Gene3D" id="3.40.50.261">
    <property type="entry name" value="Succinyl-CoA synthetase domains"/>
    <property type="match status" value="1"/>
</dbReference>
<dbReference type="GO" id="GO:0006104">
    <property type="term" value="P:succinyl-CoA metabolic process"/>
    <property type="evidence" value="ECO:0007669"/>
    <property type="project" value="TreeGrafter"/>
</dbReference>
<evidence type="ECO:0000256" key="1">
    <source>
        <dbReference type="ARBA" id="ARBA00022598"/>
    </source>
</evidence>
<accession>A0AAV3XHF2</accession>
<keyword evidence="8" id="KW-1185">Reference proteome</keyword>
<evidence type="ECO:0000313" key="7">
    <source>
        <dbReference type="EMBL" id="GET39550.1"/>
    </source>
</evidence>
<evidence type="ECO:0000256" key="3">
    <source>
        <dbReference type="ARBA" id="ARBA00022741"/>
    </source>
</evidence>
<dbReference type="SUPFAM" id="SSF56059">
    <property type="entry name" value="Glutathione synthetase ATP-binding domain-like"/>
    <property type="match status" value="1"/>
</dbReference>
<dbReference type="Proteomes" id="UP001050975">
    <property type="component" value="Unassembled WGS sequence"/>
</dbReference>
<keyword evidence="3 5" id="KW-0547">Nucleotide-binding</keyword>
<sequence length="435" mass="46916">MGESSHYTPQYTLPQLFMDLLEYQAKELFREIGIPVLPSQRIDRPSDLKDLKIPYPVVLKSQVPKGNRGRAGGIKFVENTIDAIAAAQTIFQLPIRGEYPKVLLAEARYNAAQEFYLAVALDYTLCRPVLLGSPQGGMDSDAVRQKMQQVIVEGEFSPFYARRLALKMGLQGQLISAVSTIVEAMYKLFIQKDLDLVEINPLGVSAAGEVMALDGKVIANDAALGRHRELVMLAKQREKEKGDDRTLAKDLSLCYNQTPQVLETEGNIAVVCNGSGMGMVTLDLVYQGGGKPASYLNIGEEMTGMGTGTTLCDRLERGLGLLSENKGIKVVLVNILGGATSCDGVAGIIAKYLPPSGETEPTVNSTSGSRRRSGVSVTQEVAAGVEVRSHTHYPHFVVRLAGSYLATARERLAGLGVSVVDKLDEAVSKAVSLAK</sequence>
<dbReference type="PANTHER" id="PTHR11815:SF10">
    <property type="entry name" value="SUCCINATE--COA LIGASE [GDP-FORMING] SUBUNIT BETA, MITOCHONDRIAL"/>
    <property type="match status" value="1"/>
</dbReference>
<evidence type="ECO:0000256" key="4">
    <source>
        <dbReference type="ARBA" id="ARBA00022842"/>
    </source>
</evidence>
<dbReference type="Gene3D" id="3.30.470.20">
    <property type="entry name" value="ATP-grasp fold, B domain"/>
    <property type="match status" value="1"/>
</dbReference>
<dbReference type="InterPro" id="IPR005811">
    <property type="entry name" value="SUCC_ACL_C"/>
</dbReference>
<evidence type="ECO:0000259" key="6">
    <source>
        <dbReference type="PROSITE" id="PS50975"/>
    </source>
</evidence>
<dbReference type="GO" id="GO:0046872">
    <property type="term" value="F:metal ion binding"/>
    <property type="evidence" value="ECO:0007669"/>
    <property type="project" value="InterPro"/>
</dbReference>
<dbReference type="InterPro" id="IPR011761">
    <property type="entry name" value="ATP-grasp"/>
</dbReference>
<keyword evidence="4" id="KW-0460">Magnesium</keyword>
<proteinExistence type="predicted"/>
<dbReference type="InterPro" id="IPR005809">
    <property type="entry name" value="Succ_CoA_ligase-like_bsu"/>
</dbReference>
<name>A0AAV3XHF2_9CYAN</name>
<dbReference type="PROSITE" id="PS50975">
    <property type="entry name" value="ATP_GRASP"/>
    <property type="match status" value="1"/>
</dbReference>
<dbReference type="Gene3D" id="3.30.1490.20">
    <property type="entry name" value="ATP-grasp fold, A domain"/>
    <property type="match status" value="1"/>
</dbReference>
<comment type="caution">
    <text evidence="7">The sequence shown here is derived from an EMBL/GenBank/DDBJ whole genome shotgun (WGS) entry which is preliminary data.</text>
</comment>
<evidence type="ECO:0000256" key="2">
    <source>
        <dbReference type="ARBA" id="ARBA00022723"/>
    </source>
</evidence>
<reference evidence="7" key="1">
    <citation type="submission" date="2019-10" db="EMBL/GenBank/DDBJ databases">
        <title>Draft genome sequece of Microseira wollei NIES-4236.</title>
        <authorList>
            <person name="Yamaguchi H."/>
            <person name="Suzuki S."/>
            <person name="Kawachi M."/>
        </authorList>
    </citation>
    <scope>NUCLEOTIDE SEQUENCE</scope>
    <source>
        <strain evidence="7">NIES-4236</strain>
    </source>
</reference>
<dbReference type="EMBL" id="BLAY01000068">
    <property type="protein sequence ID" value="GET39550.1"/>
    <property type="molecule type" value="Genomic_DNA"/>
</dbReference>
<evidence type="ECO:0000256" key="5">
    <source>
        <dbReference type="PROSITE-ProRule" id="PRU00409"/>
    </source>
</evidence>